<dbReference type="Pfam" id="PF00097">
    <property type="entry name" value="zf-C3HC4"/>
    <property type="match status" value="1"/>
</dbReference>
<dbReference type="SUPFAM" id="SSF57850">
    <property type="entry name" value="RING/U-box"/>
    <property type="match status" value="1"/>
</dbReference>
<dbReference type="Gene3D" id="3.30.40.10">
    <property type="entry name" value="Zinc/RING finger domain, C3HC4 (zinc finger)"/>
    <property type="match status" value="1"/>
</dbReference>
<keyword evidence="14" id="KW-1185">Reference proteome</keyword>
<protein>
    <recommendedName>
        <fullName evidence="11">E3 ubiquitin-protein ligase RMA</fullName>
        <ecNumber evidence="11">2.3.2.27</ecNumber>
    </recommendedName>
    <alternativeName>
        <fullName evidence="11">Protein RING membrane-anchor</fullName>
    </alternativeName>
    <alternativeName>
        <fullName evidence="11">RING-type E3 ubiquitin transferase RMA</fullName>
    </alternativeName>
</protein>
<evidence type="ECO:0000256" key="10">
    <source>
        <dbReference type="PROSITE-ProRule" id="PRU00175"/>
    </source>
</evidence>
<dbReference type="InterPro" id="IPR013083">
    <property type="entry name" value="Znf_RING/FYVE/PHD"/>
</dbReference>
<keyword evidence="4 11" id="KW-0808">Transferase</keyword>
<gene>
    <name evidence="13" type="ORF">RJ641_017475</name>
</gene>
<evidence type="ECO:0000256" key="1">
    <source>
        <dbReference type="ARBA" id="ARBA00000900"/>
    </source>
</evidence>
<evidence type="ECO:0000313" key="13">
    <source>
        <dbReference type="EMBL" id="KAK6919053.1"/>
    </source>
</evidence>
<evidence type="ECO:0000256" key="5">
    <source>
        <dbReference type="ARBA" id="ARBA00022723"/>
    </source>
</evidence>
<dbReference type="SMART" id="SM00184">
    <property type="entry name" value="RING"/>
    <property type="match status" value="1"/>
</dbReference>
<keyword evidence="9 11" id="KW-0472">Membrane</keyword>
<keyword evidence="11" id="KW-1133">Transmembrane helix</keyword>
<keyword evidence="6 10" id="KW-0863">Zinc-finger</keyword>
<comment type="domain">
    <text evidence="11">The RING-type zinc finger domain is responsible for E3 ligase activity.</text>
</comment>
<evidence type="ECO:0000256" key="7">
    <source>
        <dbReference type="ARBA" id="ARBA00022786"/>
    </source>
</evidence>
<accession>A0AAN8Z385</accession>
<evidence type="ECO:0000259" key="12">
    <source>
        <dbReference type="PROSITE" id="PS50089"/>
    </source>
</evidence>
<keyword evidence="11" id="KW-0812">Transmembrane</keyword>
<dbReference type="PROSITE" id="PS00518">
    <property type="entry name" value="ZF_RING_1"/>
    <property type="match status" value="1"/>
</dbReference>
<organism evidence="13 14">
    <name type="scientific">Dillenia turbinata</name>
    <dbReference type="NCBI Taxonomy" id="194707"/>
    <lineage>
        <taxon>Eukaryota</taxon>
        <taxon>Viridiplantae</taxon>
        <taxon>Streptophyta</taxon>
        <taxon>Embryophyta</taxon>
        <taxon>Tracheophyta</taxon>
        <taxon>Spermatophyta</taxon>
        <taxon>Magnoliopsida</taxon>
        <taxon>eudicotyledons</taxon>
        <taxon>Gunneridae</taxon>
        <taxon>Pentapetalae</taxon>
        <taxon>Dilleniales</taxon>
        <taxon>Dilleniaceae</taxon>
        <taxon>Dillenia</taxon>
    </lineage>
</organism>
<keyword evidence="11" id="KW-0256">Endoplasmic reticulum</keyword>
<dbReference type="PROSITE" id="PS50089">
    <property type="entry name" value="ZF_RING_2"/>
    <property type="match status" value="1"/>
</dbReference>
<evidence type="ECO:0000256" key="8">
    <source>
        <dbReference type="ARBA" id="ARBA00022833"/>
    </source>
</evidence>
<feature type="domain" description="RING-type" evidence="12">
    <location>
        <begin position="56"/>
        <end position="106"/>
    </location>
</feature>
<dbReference type="AlphaFoldDB" id="A0AAN8Z385"/>
<sequence>MLQIRLGRRRVGTQVMDTGQYIQESSTEDLSSLDKWKSSSDDIISSDCSSSSGFECNICLDFVQDPVVTLCGHLYCWPCIYKWLHSQSASSVDDPNDPSLQCPVCKAEVSHTTLIPLYGRGQTTRPSESKGQHLGLVIPQRPSGPACRVHTLITTNSSDPPQLDHRNIQYPSGFYYPDPSNYNDSPMIGFGGSTRSMPHPMVGMFGEMVYARMFGNSDTNLYSYPNSYNVAGSTNPRIRRHLMQADRSLGRISFFLFCCLIICLLLF</sequence>
<evidence type="ECO:0000256" key="9">
    <source>
        <dbReference type="ARBA" id="ARBA00023136"/>
    </source>
</evidence>
<keyword evidence="7 11" id="KW-0833">Ubl conjugation pathway</keyword>
<dbReference type="InterPro" id="IPR045103">
    <property type="entry name" value="RNF5/RNF185-like"/>
</dbReference>
<evidence type="ECO:0000256" key="4">
    <source>
        <dbReference type="ARBA" id="ARBA00022679"/>
    </source>
</evidence>
<dbReference type="PANTHER" id="PTHR12313">
    <property type="entry name" value="E3 UBIQUITIN-PROTEIN LIGASE RNF5-RELATED"/>
    <property type="match status" value="1"/>
</dbReference>
<dbReference type="GO" id="GO:0008270">
    <property type="term" value="F:zinc ion binding"/>
    <property type="evidence" value="ECO:0007669"/>
    <property type="project" value="UniProtKB-KW"/>
</dbReference>
<dbReference type="InterPro" id="IPR001841">
    <property type="entry name" value="Znf_RING"/>
</dbReference>
<dbReference type="InterPro" id="IPR017907">
    <property type="entry name" value="Znf_RING_CS"/>
</dbReference>
<evidence type="ECO:0000256" key="6">
    <source>
        <dbReference type="ARBA" id="ARBA00022771"/>
    </source>
</evidence>
<proteinExistence type="predicted"/>
<comment type="subcellular location">
    <subcellularLocation>
        <location evidence="2">Endomembrane system</location>
    </subcellularLocation>
    <subcellularLocation>
        <location evidence="11">Endoplasmic reticulum membrane</location>
        <topology evidence="11">Single-pass type IV membrane protein</topology>
    </subcellularLocation>
</comment>
<evidence type="ECO:0000256" key="3">
    <source>
        <dbReference type="ARBA" id="ARBA00004906"/>
    </source>
</evidence>
<dbReference type="InterPro" id="IPR018957">
    <property type="entry name" value="Znf_C3HC4_RING-type"/>
</dbReference>
<keyword evidence="8 11" id="KW-0862">Zinc</keyword>
<comment type="catalytic activity">
    <reaction evidence="1 11">
        <text>S-ubiquitinyl-[E2 ubiquitin-conjugating enzyme]-L-cysteine + [acceptor protein]-L-lysine = [E2 ubiquitin-conjugating enzyme]-L-cysteine + N(6)-ubiquitinyl-[acceptor protein]-L-lysine.</text>
        <dbReference type="EC" id="2.3.2.27"/>
    </reaction>
</comment>
<comment type="function">
    <text evidence="11">E3 ubiquitin-protein ligase.</text>
</comment>
<dbReference type="GO" id="GO:0061630">
    <property type="term" value="F:ubiquitin protein ligase activity"/>
    <property type="evidence" value="ECO:0007669"/>
    <property type="project" value="UniProtKB-UniRule"/>
</dbReference>
<dbReference type="GO" id="GO:0006511">
    <property type="term" value="P:ubiquitin-dependent protein catabolic process"/>
    <property type="evidence" value="ECO:0007669"/>
    <property type="project" value="UniProtKB-UniRule"/>
</dbReference>
<dbReference type="GO" id="GO:0005789">
    <property type="term" value="C:endoplasmic reticulum membrane"/>
    <property type="evidence" value="ECO:0007669"/>
    <property type="project" value="UniProtKB-SubCell"/>
</dbReference>
<name>A0AAN8Z385_9MAGN</name>
<evidence type="ECO:0000256" key="2">
    <source>
        <dbReference type="ARBA" id="ARBA00004308"/>
    </source>
</evidence>
<evidence type="ECO:0000313" key="14">
    <source>
        <dbReference type="Proteomes" id="UP001370490"/>
    </source>
</evidence>
<comment type="pathway">
    <text evidence="3 11">Protein modification; protein ubiquitination.</text>
</comment>
<dbReference type="EMBL" id="JBAMMX010000022">
    <property type="protein sequence ID" value="KAK6919053.1"/>
    <property type="molecule type" value="Genomic_DNA"/>
</dbReference>
<dbReference type="Proteomes" id="UP001370490">
    <property type="component" value="Unassembled WGS sequence"/>
</dbReference>
<dbReference type="EC" id="2.3.2.27" evidence="11"/>
<keyword evidence="5 11" id="KW-0479">Metal-binding</keyword>
<evidence type="ECO:0000256" key="11">
    <source>
        <dbReference type="RuleBase" id="RU369090"/>
    </source>
</evidence>
<feature type="transmembrane region" description="Helical" evidence="11">
    <location>
        <begin position="249"/>
        <end position="266"/>
    </location>
</feature>
<reference evidence="13 14" key="1">
    <citation type="submission" date="2023-12" db="EMBL/GenBank/DDBJ databases">
        <title>A high-quality genome assembly for Dillenia turbinata (Dilleniales).</title>
        <authorList>
            <person name="Chanderbali A."/>
        </authorList>
    </citation>
    <scope>NUCLEOTIDE SEQUENCE [LARGE SCALE GENOMIC DNA]</scope>
    <source>
        <strain evidence="13">LSX21</strain>
        <tissue evidence="13">Leaf</tissue>
    </source>
</reference>
<comment type="caution">
    <text evidence="13">The sequence shown here is derived from an EMBL/GenBank/DDBJ whole genome shotgun (WGS) entry which is preliminary data.</text>
</comment>